<keyword evidence="3" id="KW-0464">Manganese</keyword>
<keyword evidence="8" id="KW-1185">Reference proteome</keyword>
<dbReference type="CDD" id="cd07415">
    <property type="entry name" value="MPP_PP2A_PP4_PP6"/>
    <property type="match status" value="1"/>
</dbReference>
<dbReference type="InterPro" id="IPR047129">
    <property type="entry name" value="PPA2-like"/>
</dbReference>
<reference evidence="7 8" key="1">
    <citation type="submission" date="2024-02" db="EMBL/GenBank/DDBJ databases">
        <authorList>
            <person name="Chen Y."/>
            <person name="Shah S."/>
            <person name="Dougan E. K."/>
            <person name="Thang M."/>
            <person name="Chan C."/>
        </authorList>
    </citation>
    <scope>NUCLEOTIDE SEQUENCE [LARGE SCALE GENOMIC DNA]</scope>
</reference>
<dbReference type="Pfam" id="PF07773">
    <property type="entry name" value="TCTN_DUF1619"/>
    <property type="match status" value="2"/>
</dbReference>
<evidence type="ECO:0000256" key="1">
    <source>
        <dbReference type="ARBA" id="ARBA00022723"/>
    </source>
</evidence>
<dbReference type="EC" id="3.1.3.16" evidence="4"/>
<evidence type="ECO:0000256" key="4">
    <source>
        <dbReference type="RuleBase" id="RU004273"/>
    </source>
</evidence>
<evidence type="ECO:0000313" key="8">
    <source>
        <dbReference type="Proteomes" id="UP001642464"/>
    </source>
</evidence>
<dbReference type="Pfam" id="PF00149">
    <property type="entry name" value="Metallophos"/>
    <property type="match status" value="1"/>
</dbReference>
<dbReference type="InterPro" id="IPR006186">
    <property type="entry name" value="Ser/Thr-sp_prot-phosphatase"/>
</dbReference>
<keyword evidence="1" id="KW-0479">Metal-binding</keyword>
<proteinExistence type="inferred from homology"/>
<evidence type="ECO:0000259" key="6">
    <source>
        <dbReference type="PROSITE" id="PS00125"/>
    </source>
</evidence>
<comment type="caution">
    <text evidence="7">The sequence shown here is derived from an EMBL/GenBank/DDBJ whole genome shotgun (WGS) entry which is preliminary data.</text>
</comment>
<dbReference type="SUPFAM" id="SSF56300">
    <property type="entry name" value="Metallo-dependent phosphatases"/>
    <property type="match status" value="1"/>
</dbReference>
<feature type="region of interest" description="Disordered" evidence="5">
    <location>
        <begin position="699"/>
        <end position="721"/>
    </location>
</feature>
<evidence type="ECO:0000256" key="5">
    <source>
        <dbReference type="SAM" id="MobiDB-lite"/>
    </source>
</evidence>
<dbReference type="SMART" id="SM00156">
    <property type="entry name" value="PP2Ac"/>
    <property type="match status" value="1"/>
</dbReference>
<gene>
    <name evidence="7" type="ORF">SCF082_LOCUS10360</name>
</gene>
<keyword evidence="2 4" id="KW-0378">Hydrolase</keyword>
<protein>
    <recommendedName>
        <fullName evidence="4">Serine/threonine-protein phosphatase</fullName>
        <ecNumber evidence="4">3.1.3.16</ecNumber>
    </recommendedName>
</protein>
<comment type="similarity">
    <text evidence="4">Belongs to the PPP phosphatase family.</text>
</comment>
<dbReference type="EMBL" id="CAXAMM010006041">
    <property type="protein sequence ID" value="CAK9009634.1"/>
    <property type="molecule type" value="Genomic_DNA"/>
</dbReference>
<dbReference type="Gene3D" id="3.60.21.10">
    <property type="match status" value="1"/>
</dbReference>
<dbReference type="InterPro" id="IPR011677">
    <property type="entry name" value="TCTN1-3_dom"/>
</dbReference>
<name>A0ABP0J5L1_9DINO</name>
<dbReference type="PANTHER" id="PTHR45619">
    <property type="entry name" value="SERINE/THREONINE-PROTEIN PHOSPHATASE PP2A-RELATED"/>
    <property type="match status" value="1"/>
</dbReference>
<evidence type="ECO:0000313" key="7">
    <source>
        <dbReference type="EMBL" id="CAK9009634.1"/>
    </source>
</evidence>
<organism evidence="7 8">
    <name type="scientific">Durusdinium trenchii</name>
    <dbReference type="NCBI Taxonomy" id="1381693"/>
    <lineage>
        <taxon>Eukaryota</taxon>
        <taxon>Sar</taxon>
        <taxon>Alveolata</taxon>
        <taxon>Dinophyceae</taxon>
        <taxon>Suessiales</taxon>
        <taxon>Symbiodiniaceae</taxon>
        <taxon>Durusdinium</taxon>
    </lineage>
</organism>
<evidence type="ECO:0000256" key="2">
    <source>
        <dbReference type="ARBA" id="ARBA00022801"/>
    </source>
</evidence>
<feature type="compositionally biased region" description="Low complexity" evidence="5">
    <location>
        <begin position="705"/>
        <end position="718"/>
    </location>
</feature>
<comment type="catalytic activity">
    <reaction evidence="4">
        <text>O-phospho-L-threonyl-[protein] + H2O = L-threonyl-[protein] + phosphate</text>
        <dbReference type="Rhea" id="RHEA:47004"/>
        <dbReference type="Rhea" id="RHEA-COMP:11060"/>
        <dbReference type="Rhea" id="RHEA-COMP:11605"/>
        <dbReference type="ChEBI" id="CHEBI:15377"/>
        <dbReference type="ChEBI" id="CHEBI:30013"/>
        <dbReference type="ChEBI" id="CHEBI:43474"/>
        <dbReference type="ChEBI" id="CHEBI:61977"/>
        <dbReference type="EC" id="3.1.3.16"/>
    </reaction>
</comment>
<dbReference type="Proteomes" id="UP001642464">
    <property type="component" value="Unassembled WGS sequence"/>
</dbReference>
<dbReference type="InterPro" id="IPR004843">
    <property type="entry name" value="Calcineurin-like_PHP"/>
</dbReference>
<feature type="domain" description="Serine/threonine specific protein phosphatases" evidence="6">
    <location>
        <begin position="110"/>
        <end position="115"/>
    </location>
</feature>
<evidence type="ECO:0000256" key="3">
    <source>
        <dbReference type="ARBA" id="ARBA00023211"/>
    </source>
</evidence>
<dbReference type="InterPro" id="IPR029052">
    <property type="entry name" value="Metallo-depent_PP-like"/>
</dbReference>
<accession>A0ABP0J5L1</accession>
<dbReference type="PROSITE" id="PS00125">
    <property type="entry name" value="SER_THR_PHOSPHATASE"/>
    <property type="match status" value="1"/>
</dbReference>
<sequence>MGGALVDEALELVKKGEVLPEAQLRKICEIVKAILIEESNVRAVSAPVTICGDVHGQFYDVLELFRTGGEVPSRSYIFMGDYVDRGHNSVETFELLLCLKAKYPDKVTLIRGNHESRQITQVYGFYDECIRKYGNANPWKYCTEVFDSLNLAAIIDGLILCVHGGLSPDLRTIDQMRTLDRMQEVPQEGPMCDLLWSDPEDIDTWCVSPRGAGFLFGAKVASQFNHINRLELVARAHQLVQEGFKYHFPDQNLVTVWSAPNYCYRCGNVAAILSFNDHLEREFRIFREVEDSEQPGSSQQVNYFMQPVRPPTRACARWRELCFFVPRDSLGRTGACEADGGLHAAPQRSGTKQIARLREASSGKMRLGTLGVLAGLVCNARALTFNYDNKYCPNRRYQQGLGDAQVPVDWENVPLASAVTGKPDNLPEGCVCVNEVESAASCTTIQCHQTCNLNIGTCDAFCCSDPDCSAEEVESFRSLGECLPDGSTDRVVRCTDTSTLDLVNAKQGMFVTQDDDPLSSLLCVALDNDPFEGEFFSPRPELINNYAVLSSPQYRPAFSFAPDEKDIDTSGGQDAYAPGDRIAVSVQRDGRRQIWGGYLSLPTSGPQGTCVDTNFAAFDEDVQVNSCLRSVSDLAQACTDTWGPFSVTLFSEALQVGSTPAAQLVQGTGSWIQVENITTSFKSLSTGLAITSNVRTPVQVGGDGTQAPTQAPTANTTAEGGARRLQLWDPTESVCRDAVVGVRYEVLSNIQGEIDAVYTHLVLADVPADASGGAVVAQSFEIEFVDSTLPPEMDQPVRVVSGNPGYVQGLPVQAGNRTTINAGEEDEKVAVQYNANGLTIMAAGGPRGACFENSTAWWDAILSQEPNQTPVLFGVDTVSTCSVQLTFDDFTDLTKWCRDYAAGPIFNLVPNVVGSYGNANPWDPREWVDIFMDRSQILQTRPNPAPGALMCQGFVDRVNIEILWTKTGEKQNPQPQILAVRGVLGQSNWVWRNSPSASARQTFTLSHSVTFIEHKHSESDIKPFKPEVPPIIPAIPSDVFYPFDIASRAPPRIAPVSLAILLPLLSLRLSQS</sequence>
<dbReference type="PRINTS" id="PR00114">
    <property type="entry name" value="STPHPHTASE"/>
</dbReference>